<dbReference type="PANTHER" id="PTHR36503:SF1">
    <property type="entry name" value="BLR2520 PROTEIN"/>
    <property type="match status" value="1"/>
</dbReference>
<evidence type="ECO:0000259" key="1">
    <source>
        <dbReference type="PROSITE" id="PS51819"/>
    </source>
</evidence>
<dbReference type="Pfam" id="PF00903">
    <property type="entry name" value="Glyoxalase"/>
    <property type="match status" value="1"/>
</dbReference>
<proteinExistence type="predicted"/>
<feature type="domain" description="VOC" evidence="1">
    <location>
        <begin position="2"/>
        <end position="132"/>
    </location>
</feature>
<sequence>MAVTPVTISLPIADRRTSFRFYRDGLAFEPVGEAADDGVPEPLQFALNDGVRLMLIPAGGFGWVIGGRDVAGRGVSECVLDLPAATDNAVNTLFERAHRAGAEIISAPDRQPWGYTATFADPDGHLWMVTSPISSY</sequence>
<dbReference type="PANTHER" id="PTHR36503">
    <property type="entry name" value="BLR2520 PROTEIN"/>
    <property type="match status" value="1"/>
</dbReference>
<dbReference type="Proteomes" id="UP001500967">
    <property type="component" value="Unassembled WGS sequence"/>
</dbReference>
<dbReference type="EMBL" id="BAAAGX010000015">
    <property type="protein sequence ID" value="GAA0249341.1"/>
    <property type="molecule type" value="Genomic_DNA"/>
</dbReference>
<evidence type="ECO:0000313" key="3">
    <source>
        <dbReference type="Proteomes" id="UP001500967"/>
    </source>
</evidence>
<dbReference type="RefSeq" id="WP_344650203.1">
    <property type="nucleotide sequence ID" value="NZ_BAAAGX010000015.1"/>
</dbReference>
<name>A0ABN0UGB2_9ACTN</name>
<protein>
    <recommendedName>
        <fullName evidence="1">VOC domain-containing protein</fullName>
    </recommendedName>
</protein>
<dbReference type="Gene3D" id="3.10.180.10">
    <property type="entry name" value="2,3-Dihydroxybiphenyl 1,2-Dioxygenase, domain 1"/>
    <property type="match status" value="1"/>
</dbReference>
<gene>
    <name evidence="2" type="ORF">GCM10009539_38220</name>
</gene>
<dbReference type="InterPro" id="IPR029068">
    <property type="entry name" value="Glyas_Bleomycin-R_OHBP_Dase"/>
</dbReference>
<organism evidence="2 3">
    <name type="scientific">Cryptosporangium japonicum</name>
    <dbReference type="NCBI Taxonomy" id="80872"/>
    <lineage>
        <taxon>Bacteria</taxon>
        <taxon>Bacillati</taxon>
        <taxon>Actinomycetota</taxon>
        <taxon>Actinomycetes</taxon>
        <taxon>Cryptosporangiales</taxon>
        <taxon>Cryptosporangiaceae</taxon>
        <taxon>Cryptosporangium</taxon>
    </lineage>
</organism>
<reference evidence="2 3" key="1">
    <citation type="journal article" date="2019" name="Int. J. Syst. Evol. Microbiol.">
        <title>The Global Catalogue of Microorganisms (GCM) 10K type strain sequencing project: providing services to taxonomists for standard genome sequencing and annotation.</title>
        <authorList>
            <consortium name="The Broad Institute Genomics Platform"/>
            <consortium name="The Broad Institute Genome Sequencing Center for Infectious Disease"/>
            <person name="Wu L."/>
            <person name="Ma J."/>
        </authorList>
    </citation>
    <scope>NUCLEOTIDE SEQUENCE [LARGE SCALE GENOMIC DNA]</scope>
    <source>
        <strain evidence="2 3">JCM 10425</strain>
    </source>
</reference>
<dbReference type="InterPro" id="IPR004360">
    <property type="entry name" value="Glyas_Fos-R_dOase_dom"/>
</dbReference>
<comment type="caution">
    <text evidence="2">The sequence shown here is derived from an EMBL/GenBank/DDBJ whole genome shotgun (WGS) entry which is preliminary data.</text>
</comment>
<dbReference type="PROSITE" id="PS51819">
    <property type="entry name" value="VOC"/>
    <property type="match status" value="1"/>
</dbReference>
<dbReference type="InterPro" id="IPR037523">
    <property type="entry name" value="VOC_core"/>
</dbReference>
<evidence type="ECO:0000313" key="2">
    <source>
        <dbReference type="EMBL" id="GAA0249341.1"/>
    </source>
</evidence>
<keyword evidence="3" id="KW-1185">Reference proteome</keyword>
<accession>A0ABN0UGB2</accession>
<dbReference type="SUPFAM" id="SSF54593">
    <property type="entry name" value="Glyoxalase/Bleomycin resistance protein/Dihydroxybiphenyl dioxygenase"/>
    <property type="match status" value="1"/>
</dbReference>